<evidence type="ECO:0000313" key="1">
    <source>
        <dbReference type="EMBL" id="GAA5108806.1"/>
    </source>
</evidence>
<dbReference type="Pfam" id="PF04493">
    <property type="entry name" value="Endonuclease_5"/>
    <property type="match status" value="1"/>
</dbReference>
<protein>
    <submittedName>
        <fullName evidence="1">Endonuclease V</fullName>
    </submittedName>
</protein>
<dbReference type="RefSeq" id="WP_345489761.1">
    <property type="nucleotide sequence ID" value="NZ_BAABHY010000001.1"/>
</dbReference>
<dbReference type="InterPro" id="IPR007581">
    <property type="entry name" value="Endonuclease-V"/>
</dbReference>
<evidence type="ECO:0000313" key="2">
    <source>
        <dbReference type="Proteomes" id="UP001500171"/>
    </source>
</evidence>
<proteinExistence type="predicted"/>
<dbReference type="Gene3D" id="3.30.2170.10">
    <property type="entry name" value="archaeoglobus fulgidus dsm 4304 superfamily"/>
    <property type="match status" value="1"/>
</dbReference>
<organism evidence="1 2">
    <name type="scientific">Orbus sasakiae</name>
    <dbReference type="NCBI Taxonomy" id="1078475"/>
    <lineage>
        <taxon>Bacteria</taxon>
        <taxon>Pseudomonadati</taxon>
        <taxon>Pseudomonadota</taxon>
        <taxon>Gammaproteobacteria</taxon>
        <taxon>Orbales</taxon>
        <taxon>Orbaceae</taxon>
        <taxon>Orbus</taxon>
    </lineage>
</organism>
<dbReference type="EMBL" id="BAABHY010000001">
    <property type="protein sequence ID" value="GAA5108806.1"/>
    <property type="molecule type" value="Genomic_DNA"/>
</dbReference>
<keyword evidence="1" id="KW-0540">Nuclease</keyword>
<keyword evidence="2" id="KW-1185">Reference proteome</keyword>
<dbReference type="Proteomes" id="UP001500171">
    <property type="component" value="Unassembled WGS sequence"/>
</dbReference>
<keyword evidence="1" id="KW-0255">Endonuclease</keyword>
<keyword evidence="1" id="KW-0378">Hydrolase</keyword>
<dbReference type="GO" id="GO:0004519">
    <property type="term" value="F:endonuclease activity"/>
    <property type="evidence" value="ECO:0007669"/>
    <property type="project" value="UniProtKB-KW"/>
</dbReference>
<accession>A0ABP9N3I7</accession>
<gene>
    <name evidence="1" type="ORF">GCM10023211_11500</name>
</gene>
<name>A0ABP9N3I7_9GAMM</name>
<comment type="caution">
    <text evidence="1">The sequence shown here is derived from an EMBL/GenBank/DDBJ whole genome shotgun (WGS) entry which is preliminary data.</text>
</comment>
<reference evidence="2" key="1">
    <citation type="journal article" date="2019" name="Int. J. Syst. Evol. Microbiol.">
        <title>The Global Catalogue of Microorganisms (GCM) 10K type strain sequencing project: providing services to taxonomists for standard genome sequencing and annotation.</title>
        <authorList>
            <consortium name="The Broad Institute Genomics Platform"/>
            <consortium name="The Broad Institute Genome Sequencing Center for Infectious Disease"/>
            <person name="Wu L."/>
            <person name="Ma J."/>
        </authorList>
    </citation>
    <scope>NUCLEOTIDE SEQUENCE [LARGE SCALE GENOMIC DNA]</scope>
    <source>
        <strain evidence="2">JCM 18050</strain>
    </source>
</reference>
<sequence>MLLAIDVYYIDSSAKIVGFLFSNWEDDKPAHIFIAYKNEIMPYKSGVFYQRELPCILALLEQIDITTLDAIIVDGYVHLDKGKMGLGGYLYQSLPQRIPIIGVAKKPFFNNTTYVAEVLRGKSKHPLYVTAIDIPLCNAACHIQSMHGKNRMPTLLSLLDQETKKFSIKGII</sequence>